<dbReference type="InterPro" id="IPR009057">
    <property type="entry name" value="Homeodomain-like_sf"/>
</dbReference>
<sequence>MPLSTDIILSTARDCFFRHGYSASNISMISRYAGISRVTIHKQFGSKEELFRAVCLAHQQSIQALLPQYQLKHDEVWVQIETMLLDWGRPLFEEIKDELVAKDLMQAASHYCEKEMSEHVNILIAHVEKMLQTAQQQRQLSFANSDMNAAQLSRCLVWSVRGLYMTASSTDASESMLALVKLYKAALRN</sequence>
<protein>
    <submittedName>
        <fullName evidence="6">TetR/AcrR family transcriptional regulator</fullName>
    </submittedName>
</protein>
<dbReference type="PRINTS" id="PR00455">
    <property type="entry name" value="HTHTETR"/>
</dbReference>
<keyword evidence="3" id="KW-0804">Transcription</keyword>
<keyword evidence="2 4" id="KW-0238">DNA-binding</keyword>
<dbReference type="PROSITE" id="PS50977">
    <property type="entry name" value="HTH_TETR_2"/>
    <property type="match status" value="1"/>
</dbReference>
<dbReference type="RefSeq" id="WP_251260981.1">
    <property type="nucleotide sequence ID" value="NZ_JAMQGP010000003.1"/>
</dbReference>
<dbReference type="Proteomes" id="UP001165393">
    <property type="component" value="Unassembled WGS sequence"/>
</dbReference>
<accession>A0AA41W6G1</accession>
<evidence type="ECO:0000313" key="7">
    <source>
        <dbReference type="Proteomes" id="UP001165393"/>
    </source>
</evidence>
<dbReference type="InterPro" id="IPR001647">
    <property type="entry name" value="HTH_TetR"/>
</dbReference>
<dbReference type="EMBL" id="JAMQGP010000003">
    <property type="protein sequence ID" value="MCM2679532.1"/>
    <property type="molecule type" value="Genomic_DNA"/>
</dbReference>
<evidence type="ECO:0000256" key="4">
    <source>
        <dbReference type="PROSITE-ProRule" id="PRU00335"/>
    </source>
</evidence>
<evidence type="ECO:0000313" key="6">
    <source>
        <dbReference type="EMBL" id="MCM2679532.1"/>
    </source>
</evidence>
<dbReference type="SUPFAM" id="SSF46689">
    <property type="entry name" value="Homeodomain-like"/>
    <property type="match status" value="1"/>
</dbReference>
<evidence type="ECO:0000259" key="5">
    <source>
        <dbReference type="PROSITE" id="PS50977"/>
    </source>
</evidence>
<evidence type="ECO:0000256" key="2">
    <source>
        <dbReference type="ARBA" id="ARBA00023125"/>
    </source>
</evidence>
<dbReference type="PANTHER" id="PTHR47506">
    <property type="entry name" value="TRANSCRIPTIONAL REGULATORY PROTEIN"/>
    <property type="match status" value="1"/>
</dbReference>
<organism evidence="6 7">
    <name type="scientific">Echinimonas agarilytica</name>
    <dbReference type="NCBI Taxonomy" id="1215918"/>
    <lineage>
        <taxon>Bacteria</taxon>
        <taxon>Pseudomonadati</taxon>
        <taxon>Pseudomonadota</taxon>
        <taxon>Gammaproteobacteria</taxon>
        <taxon>Alteromonadales</taxon>
        <taxon>Echinimonadaceae</taxon>
        <taxon>Echinimonas</taxon>
    </lineage>
</organism>
<feature type="domain" description="HTH tetR-type" evidence="5">
    <location>
        <begin position="2"/>
        <end position="62"/>
    </location>
</feature>
<dbReference type="Gene3D" id="1.10.357.10">
    <property type="entry name" value="Tetracycline Repressor, domain 2"/>
    <property type="match status" value="1"/>
</dbReference>
<proteinExistence type="predicted"/>
<feature type="DNA-binding region" description="H-T-H motif" evidence="4">
    <location>
        <begin position="25"/>
        <end position="44"/>
    </location>
</feature>
<dbReference type="GO" id="GO:0003677">
    <property type="term" value="F:DNA binding"/>
    <property type="evidence" value="ECO:0007669"/>
    <property type="project" value="UniProtKB-UniRule"/>
</dbReference>
<evidence type="ECO:0000256" key="1">
    <source>
        <dbReference type="ARBA" id="ARBA00023015"/>
    </source>
</evidence>
<gene>
    <name evidence="6" type="ORF">NAF29_07605</name>
</gene>
<dbReference type="AlphaFoldDB" id="A0AA41W6G1"/>
<keyword evidence="1" id="KW-0805">Transcription regulation</keyword>
<name>A0AA41W6G1_9GAMM</name>
<comment type="caution">
    <text evidence="6">The sequence shown here is derived from an EMBL/GenBank/DDBJ whole genome shotgun (WGS) entry which is preliminary data.</text>
</comment>
<evidence type="ECO:0000256" key="3">
    <source>
        <dbReference type="ARBA" id="ARBA00023163"/>
    </source>
</evidence>
<keyword evidence="7" id="KW-1185">Reference proteome</keyword>
<dbReference type="PANTHER" id="PTHR47506:SF6">
    <property type="entry name" value="HTH-TYPE TRANSCRIPTIONAL REPRESSOR NEMR"/>
    <property type="match status" value="1"/>
</dbReference>
<dbReference type="Pfam" id="PF00440">
    <property type="entry name" value="TetR_N"/>
    <property type="match status" value="1"/>
</dbReference>
<reference evidence="6 7" key="1">
    <citation type="journal article" date="2013" name="Antonie Van Leeuwenhoek">
        <title>Echinimonas agarilytica gen. nov., sp. nov., a new gammaproteobacterium isolated from the sea urchin Strongylocentrotus intermedius.</title>
        <authorList>
            <person name="Nedashkovskaya O.I."/>
            <person name="Stenkova A.M."/>
            <person name="Zhukova N.V."/>
            <person name="Van Trappen S."/>
            <person name="Lee J.S."/>
            <person name="Kim S.B."/>
        </authorList>
    </citation>
    <scope>NUCLEOTIDE SEQUENCE [LARGE SCALE GENOMIC DNA]</scope>
    <source>
        <strain evidence="6 7">KMM 6351</strain>
    </source>
</reference>